<protein>
    <recommendedName>
        <fullName evidence="9">LTXXQ motif family protein</fullName>
    </recommendedName>
</protein>
<dbReference type="RefSeq" id="WP_221764977.1">
    <property type="nucleotide sequence ID" value="NZ_AP024110.1"/>
</dbReference>
<name>A0A8D5JQF6_9PROT</name>
<dbReference type="PANTHER" id="PTHR38102:SF1">
    <property type="entry name" value="PERIPLASMIC CHAPERONE SPY"/>
    <property type="match status" value="1"/>
</dbReference>
<evidence type="ECO:0000256" key="6">
    <source>
        <dbReference type="SAM" id="SignalP"/>
    </source>
</evidence>
<feature type="compositionally biased region" description="Basic and acidic residues" evidence="5">
    <location>
        <begin position="35"/>
        <end position="58"/>
    </location>
</feature>
<sequence length="176" mass="19459">MSKFTKVIFSSSMLVASMLALNAAALHAEPGDAPPPHEHGDRGNCEQRHGGPDGDRHGPGGFHGLRELNLSQDQQDKIKQIMEKHKPDAKAQFETMRANFKALDDAAKAEPYDAKKVQALADQQAKQQAAMIVERTATKHEIYAVLTPEQKQKWSELPPPRPDGEKRGWGKPPKPE</sequence>
<evidence type="ECO:0000256" key="2">
    <source>
        <dbReference type="ARBA" id="ARBA00008441"/>
    </source>
</evidence>
<evidence type="ECO:0000313" key="7">
    <source>
        <dbReference type="EMBL" id="BCM24446.1"/>
    </source>
</evidence>
<feature type="chain" id="PRO_5034242130" description="LTXXQ motif family protein" evidence="6">
    <location>
        <begin position="29"/>
        <end position="176"/>
    </location>
</feature>
<dbReference type="CDD" id="cd09916">
    <property type="entry name" value="CpxP_like"/>
    <property type="match status" value="1"/>
</dbReference>
<comment type="similarity">
    <text evidence="2">Belongs to the CpxP/Spy family.</text>
</comment>
<comment type="subcellular location">
    <subcellularLocation>
        <location evidence="1">Periplasm</location>
    </subcellularLocation>
</comment>
<feature type="region of interest" description="Disordered" evidence="5">
    <location>
        <begin position="29"/>
        <end position="66"/>
    </location>
</feature>
<dbReference type="EMBL" id="AP024110">
    <property type="protein sequence ID" value="BCM24446.1"/>
    <property type="molecule type" value="Genomic_DNA"/>
</dbReference>
<dbReference type="InterPro" id="IPR052211">
    <property type="entry name" value="Cpx_auxiliary_protein"/>
</dbReference>
<dbReference type="Pfam" id="PF07813">
    <property type="entry name" value="LTXXQ"/>
    <property type="match status" value="1"/>
</dbReference>
<feature type="region of interest" description="Disordered" evidence="5">
    <location>
        <begin position="147"/>
        <end position="176"/>
    </location>
</feature>
<evidence type="ECO:0000256" key="5">
    <source>
        <dbReference type="SAM" id="MobiDB-lite"/>
    </source>
</evidence>
<evidence type="ECO:0000256" key="3">
    <source>
        <dbReference type="ARBA" id="ARBA00022729"/>
    </source>
</evidence>
<evidence type="ECO:0000256" key="1">
    <source>
        <dbReference type="ARBA" id="ARBA00004418"/>
    </source>
</evidence>
<accession>A0A8D5JQF6</accession>
<dbReference type="Gene3D" id="1.20.120.1490">
    <property type="match status" value="1"/>
</dbReference>
<dbReference type="PANTHER" id="PTHR38102">
    <property type="entry name" value="PERIPLASMIC CHAPERONE SPY"/>
    <property type="match status" value="1"/>
</dbReference>
<dbReference type="KEGG" id="mpau:ZMTM_07050"/>
<proteinExistence type="inferred from homology"/>
<keyword evidence="4" id="KW-0574">Periplasm</keyword>
<keyword evidence="8" id="KW-1185">Reference proteome</keyword>
<evidence type="ECO:0000313" key="8">
    <source>
        <dbReference type="Proteomes" id="UP000826722"/>
    </source>
</evidence>
<feature type="signal peptide" evidence="6">
    <location>
        <begin position="1"/>
        <end position="28"/>
    </location>
</feature>
<dbReference type="InterPro" id="IPR012899">
    <property type="entry name" value="LTXXQ"/>
</dbReference>
<dbReference type="PIRSF" id="PIRSF034445">
    <property type="entry name" value="CpxP_Spy"/>
    <property type="match status" value="1"/>
</dbReference>
<dbReference type="GO" id="GO:0030288">
    <property type="term" value="C:outer membrane-bounded periplasmic space"/>
    <property type="evidence" value="ECO:0007669"/>
    <property type="project" value="TreeGrafter"/>
</dbReference>
<dbReference type="AlphaFoldDB" id="A0A8D5JQF6"/>
<keyword evidence="3 6" id="KW-0732">Signal</keyword>
<evidence type="ECO:0008006" key="9">
    <source>
        <dbReference type="Google" id="ProtNLM"/>
    </source>
</evidence>
<dbReference type="Proteomes" id="UP000826722">
    <property type="component" value="Chromosome"/>
</dbReference>
<feature type="compositionally biased region" description="Basic and acidic residues" evidence="5">
    <location>
        <begin position="162"/>
        <end position="176"/>
    </location>
</feature>
<reference evidence="7" key="1">
    <citation type="journal article" date="2021" name="Arch. Microbiol.">
        <title>Methyloradius palustris gen. nov., sp. nov., a methanol-oxidizing bacterium isolated from snow.</title>
        <authorList>
            <person name="Miyadera T."/>
            <person name="Kojima H."/>
            <person name="Fukui M."/>
        </authorList>
    </citation>
    <scope>NUCLEOTIDE SEQUENCE</scope>
    <source>
        <strain evidence="7">Zm11</strain>
    </source>
</reference>
<organism evidence="7 8">
    <name type="scientific">Methyloradius palustris</name>
    <dbReference type="NCBI Taxonomy" id="2778876"/>
    <lineage>
        <taxon>Bacteria</taxon>
        <taxon>Pseudomonadati</taxon>
        <taxon>Pseudomonadota</taxon>
        <taxon>Betaproteobacteria</taxon>
        <taxon>Nitrosomonadales</taxon>
        <taxon>Methylophilaceae</taxon>
        <taxon>Methyloradius</taxon>
    </lineage>
</organism>
<dbReference type="GO" id="GO:0051082">
    <property type="term" value="F:unfolded protein binding"/>
    <property type="evidence" value="ECO:0007669"/>
    <property type="project" value="TreeGrafter"/>
</dbReference>
<gene>
    <name evidence="7" type="ORF">ZMTM_07050</name>
</gene>
<evidence type="ECO:0000256" key="4">
    <source>
        <dbReference type="ARBA" id="ARBA00022764"/>
    </source>
</evidence>